<comment type="caution">
    <text evidence="2">The sequence shown here is derived from an EMBL/GenBank/DDBJ whole genome shotgun (WGS) entry which is preliminary data.</text>
</comment>
<evidence type="ECO:0000259" key="1">
    <source>
        <dbReference type="Pfam" id="PF00391"/>
    </source>
</evidence>
<protein>
    <recommendedName>
        <fullName evidence="1">PEP-utilising enzyme mobile domain-containing protein</fullName>
    </recommendedName>
</protein>
<organism evidence="2 3">
    <name type="scientific">Brevifollis gellanilyticus</name>
    <dbReference type="NCBI Taxonomy" id="748831"/>
    <lineage>
        <taxon>Bacteria</taxon>
        <taxon>Pseudomonadati</taxon>
        <taxon>Verrucomicrobiota</taxon>
        <taxon>Verrucomicrobiia</taxon>
        <taxon>Verrucomicrobiales</taxon>
        <taxon>Verrucomicrobiaceae</taxon>
    </lineage>
</organism>
<dbReference type="InterPro" id="IPR051549">
    <property type="entry name" value="PEP_Utilizing_Enz"/>
</dbReference>
<evidence type="ECO:0000313" key="3">
    <source>
        <dbReference type="Proteomes" id="UP000321577"/>
    </source>
</evidence>
<gene>
    <name evidence="2" type="ORF">BGE01nite_37370</name>
</gene>
<dbReference type="PANTHER" id="PTHR43615:SF1">
    <property type="entry name" value="PPDK_N DOMAIN-CONTAINING PROTEIN"/>
    <property type="match status" value="1"/>
</dbReference>
<dbReference type="SUPFAM" id="SSF52009">
    <property type="entry name" value="Phosphohistidine domain"/>
    <property type="match status" value="1"/>
</dbReference>
<dbReference type="PANTHER" id="PTHR43615">
    <property type="entry name" value="PHOSPHOENOLPYRUVATE SYNTHASE-RELATED"/>
    <property type="match status" value="1"/>
</dbReference>
<dbReference type="Proteomes" id="UP000321577">
    <property type="component" value="Unassembled WGS sequence"/>
</dbReference>
<dbReference type="InterPro" id="IPR008279">
    <property type="entry name" value="PEP-util_enz_mobile_dom"/>
</dbReference>
<evidence type="ECO:0000313" key="2">
    <source>
        <dbReference type="EMBL" id="GEP44446.1"/>
    </source>
</evidence>
<dbReference type="GO" id="GO:0016772">
    <property type="term" value="F:transferase activity, transferring phosphorus-containing groups"/>
    <property type="evidence" value="ECO:0007669"/>
    <property type="project" value="InterPro"/>
</dbReference>
<sequence>MPSNLQAFDSEQLKEVFAQAEKVRDGVFTARDKYFWSGWIAIAALQTILKLIKGDKWGETYSGLIANADLPTMKMRRELDLLREMLVSSAPQDLVKNLHEHENDTISFPNESIRVHFEEFLSKYGSRTFDMIPMPTSKAWYDHPVHVAKAIHAPVDNGREKPARNSPQQLPRNALTRLVWLLVPKVKEMVVERDTVIRAYEDATVPLRAVMNEVGRRLKERGALSVASDVKFLEPSEAFAALMANTQGSLSELQAAIMKRQFARPATIHNWRLPVKLQTQAKGKGFAILTGLPASPGMASGKAVIVMDDSDFEKVKEGDVLVCVASNPSWTTLFGRASAVVADLGGPLSHASIVAREFGIPAVLNTKCGTSTLVEGEVYVVDGTRGIIMNTHSQS</sequence>
<dbReference type="Pfam" id="PF00391">
    <property type="entry name" value="PEP-utilizers"/>
    <property type="match status" value="1"/>
</dbReference>
<name>A0A512MCJ7_9BACT</name>
<dbReference type="EMBL" id="BKAG01000030">
    <property type="protein sequence ID" value="GEP44446.1"/>
    <property type="molecule type" value="Genomic_DNA"/>
</dbReference>
<dbReference type="AlphaFoldDB" id="A0A512MCJ7"/>
<dbReference type="InterPro" id="IPR036637">
    <property type="entry name" value="Phosphohistidine_dom_sf"/>
</dbReference>
<proteinExistence type="predicted"/>
<feature type="domain" description="PEP-utilising enzyme mobile" evidence="1">
    <location>
        <begin position="316"/>
        <end position="386"/>
    </location>
</feature>
<accession>A0A512MCJ7</accession>
<keyword evidence="3" id="KW-1185">Reference proteome</keyword>
<dbReference type="Gene3D" id="3.50.30.10">
    <property type="entry name" value="Phosphohistidine domain"/>
    <property type="match status" value="1"/>
</dbReference>
<reference evidence="2 3" key="1">
    <citation type="submission" date="2019-07" db="EMBL/GenBank/DDBJ databases">
        <title>Whole genome shotgun sequence of Brevifollis gellanilyticus NBRC 108608.</title>
        <authorList>
            <person name="Hosoyama A."/>
            <person name="Uohara A."/>
            <person name="Ohji S."/>
            <person name="Ichikawa N."/>
        </authorList>
    </citation>
    <scope>NUCLEOTIDE SEQUENCE [LARGE SCALE GENOMIC DNA]</scope>
    <source>
        <strain evidence="2 3">NBRC 108608</strain>
    </source>
</reference>